<reference evidence="14" key="1">
    <citation type="journal article" date="2019" name="Int. J. Syst. Evol. Microbiol.">
        <title>The Global Catalogue of Microorganisms (GCM) 10K type strain sequencing project: providing services to taxonomists for standard genome sequencing and annotation.</title>
        <authorList>
            <consortium name="The Broad Institute Genomics Platform"/>
            <consortium name="The Broad Institute Genome Sequencing Center for Infectious Disease"/>
            <person name="Wu L."/>
            <person name="Ma J."/>
        </authorList>
    </citation>
    <scope>NUCLEOTIDE SEQUENCE [LARGE SCALE GENOMIC DNA]</scope>
    <source>
        <strain evidence="14">JCM 18956</strain>
    </source>
</reference>
<dbReference type="Gene3D" id="3.40.30.10">
    <property type="entry name" value="Glutaredoxin"/>
    <property type="match status" value="1"/>
</dbReference>
<name>A0ABP8VXN9_9MICO</name>
<evidence type="ECO:0000256" key="9">
    <source>
        <dbReference type="ARBA" id="ARBA00038489"/>
    </source>
</evidence>
<evidence type="ECO:0000256" key="2">
    <source>
        <dbReference type="ARBA" id="ARBA00013017"/>
    </source>
</evidence>
<dbReference type="EC" id="1.11.1.24" evidence="2"/>
<evidence type="ECO:0000259" key="12">
    <source>
        <dbReference type="PROSITE" id="PS51352"/>
    </source>
</evidence>
<gene>
    <name evidence="13" type="ORF">GCM10025780_19250</name>
</gene>
<dbReference type="PROSITE" id="PS51352">
    <property type="entry name" value="THIOREDOXIN_2"/>
    <property type="match status" value="1"/>
</dbReference>
<keyword evidence="4" id="KW-0049">Antioxidant</keyword>
<evidence type="ECO:0000256" key="6">
    <source>
        <dbReference type="ARBA" id="ARBA00023157"/>
    </source>
</evidence>
<sequence>MPETSTPAPTPAPSIAAQVDEFNTGFTAQIGPRLTAVFDEEQSDLNAAGVPEGAVKAGDSLPEAALVDASGASSSLGEAIGPNGAVIVFYRGSWCPYCNLTLKHYQEQLLPVLRERGVDLIAISPQTPEASELAVVNGGLEFTVLTDPGNVLVRRLGILTEPVAAARAAHTDLGFDVADSNADHTGDIPFPTVLVVTADGLVTFADVHVDYTTRTEVDTIVAALPA</sequence>
<comment type="similarity">
    <text evidence="9">Belongs to the peroxiredoxin family. BCP/PrxQ subfamily.</text>
</comment>
<protein>
    <recommendedName>
        <fullName evidence="2">thioredoxin-dependent peroxiredoxin</fullName>
        <ecNumber evidence="2">1.11.1.24</ecNumber>
    </recommendedName>
    <alternativeName>
        <fullName evidence="10">Bacterioferritin comigratory protein</fullName>
    </alternativeName>
    <alternativeName>
        <fullName evidence="8">Thioredoxin peroxidase</fullName>
    </alternativeName>
</protein>
<keyword evidence="7" id="KW-0676">Redox-active center</keyword>
<keyword evidence="6" id="KW-1015">Disulfide bond</keyword>
<dbReference type="RefSeq" id="WP_345375633.1">
    <property type="nucleotide sequence ID" value="NZ_BAABLM010000003.1"/>
</dbReference>
<accession>A0ABP8VXN9</accession>
<dbReference type="InterPro" id="IPR000866">
    <property type="entry name" value="AhpC/TSA"/>
</dbReference>
<dbReference type="InterPro" id="IPR013766">
    <property type="entry name" value="Thioredoxin_domain"/>
</dbReference>
<comment type="catalytic activity">
    <reaction evidence="11">
        <text>a hydroperoxide + [thioredoxin]-dithiol = an alcohol + [thioredoxin]-disulfide + H2O</text>
        <dbReference type="Rhea" id="RHEA:62620"/>
        <dbReference type="Rhea" id="RHEA-COMP:10698"/>
        <dbReference type="Rhea" id="RHEA-COMP:10700"/>
        <dbReference type="ChEBI" id="CHEBI:15377"/>
        <dbReference type="ChEBI" id="CHEBI:29950"/>
        <dbReference type="ChEBI" id="CHEBI:30879"/>
        <dbReference type="ChEBI" id="CHEBI:35924"/>
        <dbReference type="ChEBI" id="CHEBI:50058"/>
        <dbReference type="EC" id="1.11.1.24"/>
    </reaction>
</comment>
<evidence type="ECO:0000256" key="4">
    <source>
        <dbReference type="ARBA" id="ARBA00022862"/>
    </source>
</evidence>
<keyword evidence="14" id="KW-1185">Reference proteome</keyword>
<evidence type="ECO:0000256" key="10">
    <source>
        <dbReference type="ARBA" id="ARBA00041373"/>
    </source>
</evidence>
<evidence type="ECO:0000256" key="1">
    <source>
        <dbReference type="ARBA" id="ARBA00003330"/>
    </source>
</evidence>
<dbReference type="Pfam" id="PF00578">
    <property type="entry name" value="AhpC-TSA"/>
    <property type="match status" value="1"/>
</dbReference>
<keyword evidence="5" id="KW-0560">Oxidoreductase</keyword>
<evidence type="ECO:0000256" key="8">
    <source>
        <dbReference type="ARBA" id="ARBA00032824"/>
    </source>
</evidence>
<evidence type="ECO:0000313" key="13">
    <source>
        <dbReference type="EMBL" id="GAA4674884.1"/>
    </source>
</evidence>
<feature type="domain" description="Thioredoxin" evidence="12">
    <location>
        <begin position="55"/>
        <end position="226"/>
    </location>
</feature>
<evidence type="ECO:0000313" key="14">
    <source>
        <dbReference type="Proteomes" id="UP001501295"/>
    </source>
</evidence>
<organism evidence="13 14">
    <name type="scientific">Frondihabitans cladoniiphilus</name>
    <dbReference type="NCBI Taxonomy" id="715785"/>
    <lineage>
        <taxon>Bacteria</taxon>
        <taxon>Bacillati</taxon>
        <taxon>Actinomycetota</taxon>
        <taxon>Actinomycetes</taxon>
        <taxon>Micrococcales</taxon>
        <taxon>Microbacteriaceae</taxon>
        <taxon>Frondihabitans</taxon>
    </lineage>
</organism>
<evidence type="ECO:0000256" key="7">
    <source>
        <dbReference type="ARBA" id="ARBA00023284"/>
    </source>
</evidence>
<dbReference type="PANTHER" id="PTHR42801:SF7">
    <property type="entry name" value="SLL1159 PROTEIN"/>
    <property type="match status" value="1"/>
</dbReference>
<evidence type="ECO:0000256" key="5">
    <source>
        <dbReference type="ARBA" id="ARBA00023002"/>
    </source>
</evidence>
<dbReference type="InterPro" id="IPR050924">
    <property type="entry name" value="Peroxiredoxin_BCP/PrxQ"/>
</dbReference>
<dbReference type="SUPFAM" id="SSF52833">
    <property type="entry name" value="Thioredoxin-like"/>
    <property type="match status" value="1"/>
</dbReference>
<comment type="caution">
    <text evidence="13">The sequence shown here is derived from an EMBL/GenBank/DDBJ whole genome shotgun (WGS) entry which is preliminary data.</text>
</comment>
<dbReference type="CDD" id="cd02970">
    <property type="entry name" value="PRX_like2"/>
    <property type="match status" value="1"/>
</dbReference>
<proteinExistence type="inferred from homology"/>
<evidence type="ECO:0000256" key="11">
    <source>
        <dbReference type="ARBA" id="ARBA00049091"/>
    </source>
</evidence>
<dbReference type="PANTHER" id="PTHR42801">
    <property type="entry name" value="THIOREDOXIN-DEPENDENT PEROXIDE REDUCTASE"/>
    <property type="match status" value="1"/>
</dbReference>
<dbReference type="InterPro" id="IPR036249">
    <property type="entry name" value="Thioredoxin-like_sf"/>
</dbReference>
<evidence type="ECO:0000256" key="3">
    <source>
        <dbReference type="ARBA" id="ARBA00022559"/>
    </source>
</evidence>
<dbReference type="EMBL" id="BAABLM010000003">
    <property type="protein sequence ID" value="GAA4674884.1"/>
    <property type="molecule type" value="Genomic_DNA"/>
</dbReference>
<dbReference type="Proteomes" id="UP001501295">
    <property type="component" value="Unassembled WGS sequence"/>
</dbReference>
<keyword evidence="3" id="KW-0575">Peroxidase</keyword>
<comment type="function">
    <text evidence="1">Thiol-specific peroxidase that catalyzes the reduction of hydrogen peroxide and organic hydroperoxides to water and alcohols, respectively. Plays a role in cell protection against oxidative stress by detoxifying peroxides and as sensor of hydrogen peroxide-mediated signaling events.</text>
</comment>